<dbReference type="GO" id="GO:0004965">
    <property type="term" value="F:G protein-coupled GABA receptor activity"/>
    <property type="evidence" value="ECO:0007669"/>
    <property type="project" value="InterPro"/>
</dbReference>
<evidence type="ECO:0000256" key="9">
    <source>
        <dbReference type="SAM" id="MobiDB-lite"/>
    </source>
</evidence>
<keyword evidence="8" id="KW-0807">Transducer</keyword>
<dbReference type="EMBL" id="CAICTM010000111">
    <property type="protein sequence ID" value="CAB9501560.1"/>
    <property type="molecule type" value="Genomic_DNA"/>
</dbReference>
<dbReference type="OrthoDB" id="48782at2759"/>
<dbReference type="PANTHER" id="PTHR10519">
    <property type="entry name" value="GABA-B RECEPTOR"/>
    <property type="match status" value="1"/>
</dbReference>
<evidence type="ECO:0000256" key="2">
    <source>
        <dbReference type="ARBA" id="ARBA00022692"/>
    </source>
</evidence>
<keyword evidence="6" id="KW-0675">Receptor</keyword>
<evidence type="ECO:0000256" key="3">
    <source>
        <dbReference type="ARBA" id="ARBA00022989"/>
    </source>
</evidence>
<feature type="transmembrane region" description="Helical" evidence="10">
    <location>
        <begin position="640"/>
        <end position="659"/>
    </location>
</feature>
<comment type="caution">
    <text evidence="13">The sequence shown here is derived from an EMBL/GenBank/DDBJ whole genome shotgun (WGS) entry which is preliminary data.</text>
</comment>
<evidence type="ECO:0000256" key="11">
    <source>
        <dbReference type="SAM" id="SignalP"/>
    </source>
</evidence>
<dbReference type="AlphaFoldDB" id="A0A9N8DJ79"/>
<protein>
    <recommendedName>
        <fullName evidence="12">G-protein coupled receptors family 3 profile domain-containing protein</fullName>
    </recommendedName>
</protein>
<evidence type="ECO:0000256" key="10">
    <source>
        <dbReference type="SAM" id="Phobius"/>
    </source>
</evidence>
<feature type="region of interest" description="Disordered" evidence="9">
    <location>
        <begin position="438"/>
        <end position="500"/>
    </location>
</feature>
<feature type="chain" id="PRO_5040404248" description="G-protein coupled receptors family 3 profile domain-containing protein" evidence="11">
    <location>
        <begin position="18"/>
        <end position="1011"/>
    </location>
</feature>
<accession>A0A9N8DJ79</accession>
<gene>
    <name evidence="13" type="ORF">SEMRO_112_G055550.1</name>
</gene>
<feature type="signal peptide" evidence="11">
    <location>
        <begin position="1"/>
        <end position="17"/>
    </location>
</feature>
<dbReference type="SUPFAM" id="SSF53822">
    <property type="entry name" value="Periplasmic binding protein-like I"/>
    <property type="match status" value="1"/>
</dbReference>
<keyword evidence="5 10" id="KW-0472">Membrane</keyword>
<sequence>MWCVRLLLAVLLPFASAQNVSTVSPSNDNNDNVNDIQAVNCRYLLLAPFSTEKGDTADANFTELGAHYAASAQLAIDYLNEEYEGCTITQDGGDGNRTGVSPSSVSSTRKLVEFGDLLTRDTQQEDTTGFQELVQAVEGYGTNENDDSTSSSSICGVVGPFDGKGQEKTITYTEVHELPTMTLTGMDIDDLAGKDSKTAIGNMMDLKDYCKHLAFYLKHYMDMTHLAVIANGSKKGRLLEDKIPEAMAKQGIETRVLRFEEDKHEDWEKTRQDLEQIQLTGIHNVLILADYRKPEALLWMAQHLETLDMLQGDYQYFLFEDNVRPREINYLFGKELQDKDHPIAKLLHGAAWFNTMDPFELVVHADAETNSQLPAMDPFLPRFQEFDATRIDYPKTGIPLGQDHFQTAIPFRLSSYVYDSILAMGMGKCYAIKEKLQKDAKDDDKMEEDNRRFLQDNNNSPPPRPEDDEDSKDGPPPRPDGEEGDSKPPPKKDEPKPPKNDVVRNIVQLEPFLGASGTVAFDYNKDERFRAVDTMQMAMFNFRVVENQDSGVMTVETPIAAHLDTSTQQWITLQSFLFGSTSSDTLPNPQFVVSEENFLSNWVFGLGLFLFVFGAVFALASFAAVTYYQKDGAIRMAQPFFLKLICLGSFIEVCTILPLSLDESRGLDDGQLDAACMSVPLLVFIGHAIIYSAIFCKLWRVDQVMSAQRRTRIELQVLWPLGLVLFVIVTILIVWTAVSPWRWEHDFVSLSPPETYGKCHSDNFAAFFAPLSAILMACTLLTGFFVWRTKDISQDLSDTSTVFYLIVTQLQAWFVGLPILAVIGDSSVNSVYFGRILLIWVFAMAPLLIVLGSIMVSGLEPTSQPASLAFSHTVGGTGGGPHGSVALSNGSTPFRASVAAPAIQPHVERASFTSSTGGRRVSDFFDSTSEFAIEGDDSEKQGGLTLEHISEHPGLEEAAVMASERRIEEEATKASSHDQVDGKERALENVEEDRDYNQEELDNDSDEFCSG</sequence>
<feature type="transmembrane region" description="Helical" evidence="10">
    <location>
        <begin position="764"/>
        <end position="789"/>
    </location>
</feature>
<evidence type="ECO:0000256" key="5">
    <source>
        <dbReference type="ARBA" id="ARBA00023136"/>
    </source>
</evidence>
<dbReference type="PROSITE" id="PS50259">
    <property type="entry name" value="G_PROTEIN_RECEP_F3_4"/>
    <property type="match status" value="1"/>
</dbReference>
<feature type="compositionally biased region" description="Acidic residues" evidence="9">
    <location>
        <begin position="989"/>
        <end position="1011"/>
    </location>
</feature>
<feature type="transmembrane region" description="Helical" evidence="10">
    <location>
        <begin position="836"/>
        <end position="856"/>
    </location>
</feature>
<evidence type="ECO:0000313" key="13">
    <source>
        <dbReference type="EMBL" id="CAB9501560.1"/>
    </source>
</evidence>
<feature type="transmembrane region" description="Helical" evidence="10">
    <location>
        <begin position="602"/>
        <end position="628"/>
    </location>
</feature>
<dbReference type="Proteomes" id="UP001153069">
    <property type="component" value="Unassembled WGS sequence"/>
</dbReference>
<feature type="compositionally biased region" description="Basic and acidic residues" evidence="9">
    <location>
        <begin position="967"/>
        <end position="988"/>
    </location>
</feature>
<keyword evidence="11" id="KW-0732">Signal</keyword>
<evidence type="ECO:0000256" key="7">
    <source>
        <dbReference type="ARBA" id="ARBA00023180"/>
    </source>
</evidence>
<keyword evidence="3 10" id="KW-1133">Transmembrane helix</keyword>
<feature type="transmembrane region" description="Helical" evidence="10">
    <location>
        <begin position="679"/>
        <end position="696"/>
    </location>
</feature>
<evidence type="ECO:0000259" key="12">
    <source>
        <dbReference type="PROSITE" id="PS50259"/>
    </source>
</evidence>
<name>A0A9N8DJ79_9STRA</name>
<feature type="transmembrane region" description="Helical" evidence="10">
    <location>
        <begin position="717"/>
        <end position="738"/>
    </location>
</feature>
<keyword evidence="14" id="KW-1185">Reference proteome</keyword>
<evidence type="ECO:0000256" key="6">
    <source>
        <dbReference type="ARBA" id="ARBA00023170"/>
    </source>
</evidence>
<dbReference type="InterPro" id="IPR002455">
    <property type="entry name" value="GPCR3_GABA-B"/>
</dbReference>
<feature type="region of interest" description="Disordered" evidence="9">
    <location>
        <begin position="88"/>
        <end position="107"/>
    </location>
</feature>
<feature type="domain" description="G-protein coupled receptors family 3 profile" evidence="12">
    <location>
        <begin position="674"/>
        <end position="820"/>
    </location>
</feature>
<dbReference type="InterPro" id="IPR028082">
    <property type="entry name" value="Peripla_BP_I"/>
</dbReference>
<proteinExistence type="predicted"/>
<comment type="subcellular location">
    <subcellularLocation>
        <location evidence="1">Membrane</location>
        <topology evidence="1">Multi-pass membrane protein</topology>
    </subcellularLocation>
</comment>
<evidence type="ECO:0000256" key="8">
    <source>
        <dbReference type="ARBA" id="ARBA00023224"/>
    </source>
</evidence>
<evidence type="ECO:0000313" key="14">
    <source>
        <dbReference type="Proteomes" id="UP001153069"/>
    </source>
</evidence>
<evidence type="ECO:0000256" key="1">
    <source>
        <dbReference type="ARBA" id="ARBA00004141"/>
    </source>
</evidence>
<feature type="compositionally biased region" description="Basic and acidic residues" evidence="9">
    <location>
        <begin position="438"/>
        <end position="454"/>
    </location>
</feature>
<dbReference type="Pfam" id="PF00003">
    <property type="entry name" value="7tm_3"/>
    <property type="match status" value="1"/>
</dbReference>
<dbReference type="PANTHER" id="PTHR10519:SF20">
    <property type="entry name" value="G-PROTEIN COUPLED RECEPTOR 156-RELATED"/>
    <property type="match status" value="1"/>
</dbReference>
<dbReference type="InterPro" id="IPR017978">
    <property type="entry name" value="GPCR_3_C"/>
</dbReference>
<evidence type="ECO:0000256" key="4">
    <source>
        <dbReference type="ARBA" id="ARBA00023040"/>
    </source>
</evidence>
<feature type="transmembrane region" description="Helical" evidence="10">
    <location>
        <begin position="801"/>
        <end position="824"/>
    </location>
</feature>
<keyword evidence="7" id="KW-0325">Glycoprotein</keyword>
<reference evidence="13" key="1">
    <citation type="submission" date="2020-06" db="EMBL/GenBank/DDBJ databases">
        <authorList>
            <consortium name="Plant Systems Biology data submission"/>
        </authorList>
    </citation>
    <scope>NUCLEOTIDE SEQUENCE</scope>
    <source>
        <strain evidence="13">D6</strain>
    </source>
</reference>
<feature type="compositionally biased region" description="Basic and acidic residues" evidence="9">
    <location>
        <begin position="472"/>
        <end position="500"/>
    </location>
</feature>
<feature type="region of interest" description="Disordered" evidence="9">
    <location>
        <begin position="967"/>
        <end position="1011"/>
    </location>
</feature>
<keyword evidence="2 10" id="KW-0812">Transmembrane</keyword>
<feature type="compositionally biased region" description="Polar residues" evidence="9">
    <location>
        <begin position="98"/>
        <end position="107"/>
    </location>
</feature>
<organism evidence="13 14">
    <name type="scientific">Seminavis robusta</name>
    <dbReference type="NCBI Taxonomy" id="568900"/>
    <lineage>
        <taxon>Eukaryota</taxon>
        <taxon>Sar</taxon>
        <taxon>Stramenopiles</taxon>
        <taxon>Ochrophyta</taxon>
        <taxon>Bacillariophyta</taxon>
        <taxon>Bacillariophyceae</taxon>
        <taxon>Bacillariophycidae</taxon>
        <taxon>Naviculales</taxon>
        <taxon>Naviculaceae</taxon>
        <taxon>Seminavis</taxon>
    </lineage>
</organism>
<dbReference type="GO" id="GO:0038039">
    <property type="term" value="C:G protein-coupled receptor heterodimeric complex"/>
    <property type="evidence" value="ECO:0007669"/>
    <property type="project" value="TreeGrafter"/>
</dbReference>
<keyword evidence="4" id="KW-0297">G-protein coupled receptor</keyword>